<feature type="region of interest" description="Disordered" evidence="1">
    <location>
        <begin position="1"/>
        <end position="71"/>
    </location>
</feature>
<organism evidence="2 3">
    <name type="scientific">Drosophila albomicans</name>
    <name type="common">Fruit fly</name>
    <dbReference type="NCBI Taxonomy" id="7291"/>
    <lineage>
        <taxon>Eukaryota</taxon>
        <taxon>Metazoa</taxon>
        <taxon>Ecdysozoa</taxon>
        <taxon>Arthropoda</taxon>
        <taxon>Hexapoda</taxon>
        <taxon>Insecta</taxon>
        <taxon>Pterygota</taxon>
        <taxon>Neoptera</taxon>
        <taxon>Endopterygota</taxon>
        <taxon>Diptera</taxon>
        <taxon>Brachycera</taxon>
        <taxon>Muscomorpha</taxon>
        <taxon>Ephydroidea</taxon>
        <taxon>Drosophilidae</taxon>
        <taxon>Drosophila</taxon>
    </lineage>
</organism>
<dbReference type="Proteomes" id="UP000515160">
    <property type="component" value="Chromosome X"/>
</dbReference>
<gene>
    <name evidence="3" type="primary">LOC117577610</name>
</gene>
<dbReference type="AlphaFoldDB" id="A0A6P8XQH1"/>
<protein>
    <submittedName>
        <fullName evidence="3">Uncharacterized protein LOC117577610 isoform X2</fullName>
    </submittedName>
</protein>
<evidence type="ECO:0000313" key="2">
    <source>
        <dbReference type="Proteomes" id="UP000515160"/>
    </source>
</evidence>
<accession>A0A6P8XQH1</accession>
<feature type="compositionally biased region" description="Low complexity" evidence="1">
    <location>
        <begin position="45"/>
        <end position="60"/>
    </location>
</feature>
<dbReference type="RefSeq" id="XP_034118876.1">
    <property type="nucleotide sequence ID" value="XM_034262985.2"/>
</dbReference>
<sequence>MTTTTATELSARGGFTARHNSRIQARKDHKLSKRSSPDSSVRLEATSASVSASATASTTSDQRLAHETPTATATTTCCTRVNAQQIIYSPLFTSHYLVLAVILLVASSSFPANTNASPIRLSGRHLILKHRHHVHLRAAVNTPAPTKIDCRMLSEQLINVTKLANDTKNEIEELLTIYAKNHSYENLNASNHFLSLQDLQLKHDLIEEVKANVNDTYDASDVKSLDEEVGKITRTLYVLHQLLRDVMSLNMTVDDKNTFSLIKEKVEHNGEEAFKLLKLSFDLSHTTMVDYNHDHIWPGYAAANHTLEVLRVIKKKYARLAQLLC</sequence>
<name>A0A6P8XQH1_DROAB</name>
<dbReference type="GeneID" id="117577610"/>
<dbReference type="OrthoDB" id="7424185at2759"/>
<evidence type="ECO:0000313" key="3">
    <source>
        <dbReference type="RefSeq" id="XP_034118876.1"/>
    </source>
</evidence>
<keyword evidence="2" id="KW-1185">Reference proteome</keyword>
<reference evidence="3" key="1">
    <citation type="submission" date="2025-08" db="UniProtKB">
        <authorList>
            <consortium name="RefSeq"/>
        </authorList>
    </citation>
    <scope>IDENTIFICATION</scope>
    <source>
        <strain evidence="3">15112-1751.03</strain>
        <tissue evidence="3">Whole Adult</tissue>
    </source>
</reference>
<evidence type="ECO:0000256" key="1">
    <source>
        <dbReference type="SAM" id="MobiDB-lite"/>
    </source>
</evidence>
<proteinExistence type="predicted"/>